<keyword evidence="2" id="KW-1133">Transmembrane helix</keyword>
<feature type="transmembrane region" description="Helical" evidence="2">
    <location>
        <begin position="334"/>
        <end position="358"/>
    </location>
</feature>
<dbReference type="GO" id="GO:0055074">
    <property type="term" value="P:calcium ion homeostasis"/>
    <property type="evidence" value="ECO:0007669"/>
    <property type="project" value="TreeGrafter"/>
</dbReference>
<feature type="transmembrane region" description="Helical" evidence="2">
    <location>
        <begin position="477"/>
        <end position="495"/>
    </location>
</feature>
<dbReference type="PRINTS" id="PR02060">
    <property type="entry name" value="WOLFFAMILY"/>
</dbReference>
<dbReference type="Pfam" id="PF19913">
    <property type="entry name" value="WCOB"/>
    <property type="match status" value="1"/>
</dbReference>
<feature type="transmembrane region" description="Helical" evidence="2">
    <location>
        <begin position="437"/>
        <end position="457"/>
    </location>
</feature>
<evidence type="ECO:0000313" key="5">
    <source>
        <dbReference type="Proteomes" id="UP000887540"/>
    </source>
</evidence>
<evidence type="ECO:0000256" key="2">
    <source>
        <dbReference type="SAM" id="Phobius"/>
    </source>
</evidence>
<protein>
    <submittedName>
        <fullName evidence="6">Wolframin</fullName>
    </submittedName>
</protein>
<dbReference type="PANTHER" id="PTHR13098:SF3">
    <property type="entry name" value="WOLFRAMIN"/>
    <property type="match status" value="1"/>
</dbReference>
<dbReference type="AlphaFoldDB" id="A0A914E4T6"/>
<dbReference type="GO" id="GO:0005789">
    <property type="term" value="C:endoplasmic reticulum membrane"/>
    <property type="evidence" value="ECO:0007669"/>
    <property type="project" value="TreeGrafter"/>
</dbReference>
<keyword evidence="2" id="KW-0472">Membrane</keyword>
<dbReference type="PANTHER" id="PTHR13098">
    <property type="entry name" value="WOLFRAMIN"/>
    <property type="match status" value="1"/>
</dbReference>
<accession>A0A914E4T6</accession>
<feature type="domain" description="Wolframin cysteine-rich" evidence="4">
    <location>
        <begin position="512"/>
        <end position="586"/>
    </location>
</feature>
<keyword evidence="5" id="KW-1185">Reference proteome</keyword>
<evidence type="ECO:0000313" key="6">
    <source>
        <dbReference type="WBParaSite" id="ACRNAN_scaffold5694.g23928.t1"/>
    </source>
</evidence>
<evidence type="ECO:0000256" key="1">
    <source>
        <dbReference type="SAM" id="MobiDB-lite"/>
    </source>
</evidence>
<sequence length="725" mass="83528">MIRRNPKGTWSKDTARKIYRAISSSSDKHDQAQSLRSLLNHTDDEALSEEDFIEHLLKNIDSDEVVNAPGEGSNANRHNERKFVEKLSKVLEKKRLHRKTKLWHSLDSFVEYLLEKLQLQWRTFLYAVFPLHQLQTLVLICLVQFVSVTKLLNTLPVIACYISFFSMVYFTLKMFHDKSVIREKALWERLLKPLHRHRHEHENHPQQDQEHPNEEHSNLDDSTDASTVNEEIGESRFLTLRWDAYINFFFSLFIFVFSVGAAEKVVPNSFLFCGISVFFSALCFVALADNTDKYALIALIGNFFSCLPLIFTKMKLGIGYWRLWKPIIHTRFGIVQFALGLPSLAMLTVPLVYIFMIVTKCSSERILRTIVPHLVCILWSDVAVTMWLIGFKHFTMSGIILTCGLLSMLIFPSYMGASIVFGVVFSQLKTVIDLMSTIKALLTVFVLVLPFIATKLYKFVAKKYGIKTFEAGANRQWLLLAVYVCTLVMAISLMYHSRTSFHGPTDITNMTWSQFDKSCAPTRPNIINSQIECSQLKGVAINWKGTVQSVRISNIDNSFETLLDYLPDSIAQTFRCFYDTDRSDLANVSSKGISLNQCSLTSHNIYTFEIEVTGPYGERYISSNKGQVRLSAAHVFRDILQIIDEGDVVRFIGYFDDYPIFKYPPQLKLIELECVTCKQIVLNKEFRHLKVTNVKVDQHRFWARFIYAFKFMFNFLFAPLFVVST</sequence>
<feature type="transmembrane region" description="Helical" evidence="2">
    <location>
        <begin position="396"/>
        <end position="425"/>
    </location>
</feature>
<feature type="domain" description="Wolframin OB-fold" evidence="3">
    <location>
        <begin position="603"/>
        <end position="723"/>
    </location>
</feature>
<dbReference type="InterPro" id="IPR045461">
    <property type="entry name" value="Wolframin_OB_fold"/>
</dbReference>
<feature type="transmembrane region" description="Helical" evidence="2">
    <location>
        <begin position="151"/>
        <end position="172"/>
    </location>
</feature>
<feature type="transmembrane region" description="Helical" evidence="2">
    <location>
        <begin position="705"/>
        <end position="723"/>
    </location>
</feature>
<feature type="region of interest" description="Disordered" evidence="1">
    <location>
        <begin position="198"/>
        <end position="225"/>
    </location>
</feature>
<dbReference type="Proteomes" id="UP000887540">
    <property type="component" value="Unplaced"/>
</dbReference>
<evidence type="ECO:0000259" key="3">
    <source>
        <dbReference type="Pfam" id="PF19913"/>
    </source>
</evidence>
<dbReference type="WBParaSite" id="ACRNAN_scaffold5694.g23928.t1">
    <property type="protein sequence ID" value="ACRNAN_scaffold5694.g23928.t1"/>
    <property type="gene ID" value="ACRNAN_scaffold5694.g23928"/>
</dbReference>
<reference evidence="6" key="1">
    <citation type="submission" date="2022-11" db="UniProtKB">
        <authorList>
            <consortium name="WormBaseParasite"/>
        </authorList>
    </citation>
    <scope>IDENTIFICATION</scope>
</reference>
<feature type="compositionally biased region" description="Basic and acidic residues" evidence="1">
    <location>
        <begin position="200"/>
        <end position="219"/>
    </location>
</feature>
<organism evidence="5 6">
    <name type="scientific">Acrobeloides nanus</name>
    <dbReference type="NCBI Taxonomy" id="290746"/>
    <lineage>
        <taxon>Eukaryota</taxon>
        <taxon>Metazoa</taxon>
        <taxon>Ecdysozoa</taxon>
        <taxon>Nematoda</taxon>
        <taxon>Chromadorea</taxon>
        <taxon>Rhabditida</taxon>
        <taxon>Tylenchina</taxon>
        <taxon>Cephalobomorpha</taxon>
        <taxon>Cephaloboidea</taxon>
        <taxon>Cephalobidae</taxon>
        <taxon>Acrobeloides</taxon>
    </lineage>
</organism>
<dbReference type="InterPro" id="IPR026209">
    <property type="entry name" value="Wolframin_fam"/>
</dbReference>
<feature type="transmembrane region" description="Helical" evidence="2">
    <location>
        <begin position="124"/>
        <end position="145"/>
    </location>
</feature>
<keyword evidence="2" id="KW-0812">Transmembrane</keyword>
<feature type="transmembrane region" description="Helical" evidence="2">
    <location>
        <begin position="294"/>
        <end position="314"/>
    </location>
</feature>
<feature type="transmembrane region" description="Helical" evidence="2">
    <location>
        <begin position="244"/>
        <end position="262"/>
    </location>
</feature>
<name>A0A914E4T6_9BILA</name>
<dbReference type="InterPro" id="IPR045400">
    <property type="entry name" value="Wolframin_Cys-rich"/>
</dbReference>
<feature type="transmembrane region" description="Helical" evidence="2">
    <location>
        <begin position="268"/>
        <end position="287"/>
    </location>
</feature>
<proteinExistence type="predicted"/>
<dbReference type="GO" id="GO:0030968">
    <property type="term" value="P:endoplasmic reticulum unfolded protein response"/>
    <property type="evidence" value="ECO:0007669"/>
    <property type="project" value="TreeGrafter"/>
</dbReference>
<dbReference type="Pfam" id="PF20053">
    <property type="entry name" value="WC-rich"/>
    <property type="match status" value="1"/>
</dbReference>
<evidence type="ECO:0000259" key="4">
    <source>
        <dbReference type="Pfam" id="PF20053"/>
    </source>
</evidence>
<feature type="transmembrane region" description="Helical" evidence="2">
    <location>
        <begin position="370"/>
        <end position="390"/>
    </location>
</feature>